<proteinExistence type="predicted"/>
<reference evidence="1" key="1">
    <citation type="submission" date="2023-01" db="EMBL/GenBank/DDBJ databases">
        <title>Draft genome sequence of Nocardiopsis sp. LSu2-4 isolated from halophytes.</title>
        <authorList>
            <person name="Duangmal K."/>
            <person name="Chantavorakit T."/>
        </authorList>
    </citation>
    <scope>NUCLEOTIDE SEQUENCE</scope>
    <source>
        <strain evidence="1">LSu2-4</strain>
    </source>
</reference>
<dbReference type="RefSeq" id="WP_270678780.1">
    <property type="nucleotide sequence ID" value="NZ_JAQFWP010000030.1"/>
</dbReference>
<sequence>MPLPEKPDMNQVVTIKRGDLRLFQQHVNTVATADDPTAAACEAAYMLAPLAASDRLPRRAVIWALYATAVHRGADPEHVAARVMARINAAAN</sequence>
<organism evidence="1 2">
    <name type="scientific">Nocardiopsis suaedae</name>
    <dbReference type="NCBI Taxonomy" id="3018444"/>
    <lineage>
        <taxon>Bacteria</taxon>
        <taxon>Bacillati</taxon>
        <taxon>Actinomycetota</taxon>
        <taxon>Actinomycetes</taxon>
        <taxon>Streptosporangiales</taxon>
        <taxon>Nocardiopsidaceae</taxon>
        <taxon>Nocardiopsis</taxon>
    </lineage>
</organism>
<dbReference type="Proteomes" id="UP001165685">
    <property type="component" value="Unassembled WGS sequence"/>
</dbReference>
<evidence type="ECO:0000313" key="2">
    <source>
        <dbReference type="Proteomes" id="UP001165685"/>
    </source>
</evidence>
<protein>
    <submittedName>
        <fullName evidence="1">Uncharacterized protein</fullName>
    </submittedName>
</protein>
<comment type="caution">
    <text evidence="1">The sequence shown here is derived from an EMBL/GenBank/DDBJ whole genome shotgun (WGS) entry which is preliminary data.</text>
</comment>
<name>A0ABT4TP16_9ACTN</name>
<gene>
    <name evidence="1" type="ORF">O4U47_16605</name>
</gene>
<keyword evidence="2" id="KW-1185">Reference proteome</keyword>
<evidence type="ECO:0000313" key="1">
    <source>
        <dbReference type="EMBL" id="MDA2806135.1"/>
    </source>
</evidence>
<accession>A0ABT4TP16</accession>
<dbReference type="EMBL" id="JAQFWP010000030">
    <property type="protein sequence ID" value="MDA2806135.1"/>
    <property type="molecule type" value="Genomic_DNA"/>
</dbReference>